<evidence type="ECO:0000256" key="1">
    <source>
        <dbReference type="SAM" id="MobiDB-lite"/>
    </source>
</evidence>
<proteinExistence type="predicted"/>
<feature type="compositionally biased region" description="Polar residues" evidence="1">
    <location>
        <begin position="71"/>
        <end position="90"/>
    </location>
</feature>
<evidence type="ECO:0000313" key="3">
    <source>
        <dbReference type="Proteomes" id="UP000054560"/>
    </source>
</evidence>
<feature type="region of interest" description="Disordered" evidence="1">
    <location>
        <begin position="68"/>
        <end position="95"/>
    </location>
</feature>
<dbReference type="AlphaFoldDB" id="A0A0L0FLC6"/>
<dbReference type="Proteomes" id="UP000054560">
    <property type="component" value="Unassembled WGS sequence"/>
</dbReference>
<dbReference type="EMBL" id="KQ242692">
    <property type="protein sequence ID" value="KNC77572.1"/>
    <property type="molecule type" value="Genomic_DNA"/>
</dbReference>
<name>A0A0L0FLC6_9EUKA</name>
<evidence type="ECO:0000313" key="2">
    <source>
        <dbReference type="EMBL" id="KNC77572.1"/>
    </source>
</evidence>
<keyword evidence="3" id="KW-1185">Reference proteome</keyword>
<dbReference type="RefSeq" id="XP_014151474.1">
    <property type="nucleotide sequence ID" value="XM_014295999.1"/>
</dbReference>
<reference evidence="2 3" key="1">
    <citation type="submission" date="2011-02" db="EMBL/GenBank/DDBJ databases">
        <title>The Genome Sequence of Sphaeroforma arctica JP610.</title>
        <authorList>
            <consortium name="The Broad Institute Genome Sequencing Platform"/>
            <person name="Russ C."/>
            <person name="Cuomo C."/>
            <person name="Young S.K."/>
            <person name="Zeng Q."/>
            <person name="Gargeya S."/>
            <person name="Alvarado L."/>
            <person name="Berlin A."/>
            <person name="Chapman S.B."/>
            <person name="Chen Z."/>
            <person name="Freedman E."/>
            <person name="Gellesch M."/>
            <person name="Goldberg J."/>
            <person name="Griggs A."/>
            <person name="Gujja S."/>
            <person name="Heilman E."/>
            <person name="Heiman D."/>
            <person name="Howarth C."/>
            <person name="Mehta T."/>
            <person name="Neiman D."/>
            <person name="Pearson M."/>
            <person name="Roberts A."/>
            <person name="Saif S."/>
            <person name="Shea T."/>
            <person name="Shenoy N."/>
            <person name="Sisk P."/>
            <person name="Stolte C."/>
            <person name="Sykes S."/>
            <person name="White J."/>
            <person name="Yandava C."/>
            <person name="Burger G."/>
            <person name="Gray M.W."/>
            <person name="Holland P.W.H."/>
            <person name="King N."/>
            <person name="Lang F.B.F."/>
            <person name="Roger A.J."/>
            <person name="Ruiz-Trillo I."/>
            <person name="Haas B."/>
            <person name="Nusbaum C."/>
            <person name="Birren B."/>
        </authorList>
    </citation>
    <scope>NUCLEOTIDE SEQUENCE [LARGE SCALE GENOMIC DNA]</scope>
    <source>
        <strain evidence="2 3">JP610</strain>
    </source>
</reference>
<gene>
    <name evidence="2" type="ORF">SARC_09965</name>
</gene>
<evidence type="ECO:0008006" key="4">
    <source>
        <dbReference type="Google" id="ProtNLM"/>
    </source>
</evidence>
<protein>
    <recommendedName>
        <fullName evidence="4">Chromo domain-containing protein</fullName>
    </recommendedName>
</protein>
<sequence>MHIVSLNVRYDTVAHQCIILTTASPGRDVRLCLPYASRATGIVSVPYYPVSVCDESTGLVKKTNALEESAPYSQVQPAEETQSSSIFDYRSSTRGDRPQEYLLQWTDGERTWTHGTDIADPDTLTL</sequence>
<dbReference type="GeneID" id="25910469"/>
<organism evidence="2 3">
    <name type="scientific">Sphaeroforma arctica JP610</name>
    <dbReference type="NCBI Taxonomy" id="667725"/>
    <lineage>
        <taxon>Eukaryota</taxon>
        <taxon>Ichthyosporea</taxon>
        <taxon>Ichthyophonida</taxon>
        <taxon>Sphaeroforma</taxon>
    </lineage>
</organism>
<accession>A0A0L0FLC6</accession>